<protein>
    <submittedName>
        <fullName evidence="4">Uncharacterized protein</fullName>
    </submittedName>
</protein>
<dbReference type="Proteomes" id="UP000774804">
    <property type="component" value="Unassembled WGS sequence"/>
</dbReference>
<dbReference type="VEuPathDB" id="FungiDB:PC110_g17204"/>
<dbReference type="EMBL" id="RCMI01000880">
    <property type="protein sequence ID" value="KAG2895326.1"/>
    <property type="molecule type" value="Genomic_DNA"/>
</dbReference>
<dbReference type="Proteomes" id="UP000736787">
    <property type="component" value="Unassembled WGS sequence"/>
</dbReference>
<evidence type="ECO:0000313" key="5">
    <source>
        <dbReference type="Proteomes" id="UP000251314"/>
    </source>
</evidence>
<dbReference type="AlphaFoldDB" id="A0A329RSM0"/>
<reference evidence="4 5" key="1">
    <citation type="submission" date="2018-01" db="EMBL/GenBank/DDBJ databases">
        <title>Draft genome of the strawberry crown rot pathogen Phytophthora cactorum.</title>
        <authorList>
            <person name="Armitage A.D."/>
            <person name="Lysoe E."/>
            <person name="Nellist C.F."/>
            <person name="Harrison R.J."/>
            <person name="Brurberg M.B."/>
        </authorList>
    </citation>
    <scope>NUCLEOTIDE SEQUENCE [LARGE SCALE GENOMIC DNA]</scope>
    <source>
        <strain evidence="4 5">10300</strain>
    </source>
</reference>
<dbReference type="EMBL" id="RCMK01000893">
    <property type="protein sequence ID" value="KAG2908566.1"/>
    <property type="molecule type" value="Genomic_DNA"/>
</dbReference>
<dbReference type="EMBL" id="RCMV01001025">
    <property type="protein sequence ID" value="KAG3210904.1"/>
    <property type="molecule type" value="Genomic_DNA"/>
</dbReference>
<gene>
    <name evidence="4" type="ORF">PC110_g17204</name>
    <name evidence="1" type="ORF">PC115_g17873</name>
    <name evidence="2" type="ORF">PC117_g19901</name>
    <name evidence="3" type="ORF">PC129_g18105</name>
</gene>
<organism evidence="4 5">
    <name type="scientific">Phytophthora cactorum</name>
    <dbReference type="NCBI Taxonomy" id="29920"/>
    <lineage>
        <taxon>Eukaryota</taxon>
        <taxon>Sar</taxon>
        <taxon>Stramenopiles</taxon>
        <taxon>Oomycota</taxon>
        <taxon>Peronosporomycetes</taxon>
        <taxon>Peronosporales</taxon>
        <taxon>Peronosporaceae</taxon>
        <taxon>Phytophthora</taxon>
    </lineage>
</organism>
<dbReference type="Proteomes" id="UP000760860">
    <property type="component" value="Unassembled WGS sequence"/>
</dbReference>
<evidence type="ECO:0000313" key="1">
    <source>
        <dbReference type="EMBL" id="KAG2895326.1"/>
    </source>
</evidence>
<proteinExistence type="predicted"/>
<comment type="caution">
    <text evidence="4">The sequence shown here is derived from an EMBL/GenBank/DDBJ whole genome shotgun (WGS) entry which is preliminary data.</text>
</comment>
<dbReference type="Proteomes" id="UP000251314">
    <property type="component" value="Unassembled WGS sequence"/>
</dbReference>
<evidence type="ECO:0000313" key="2">
    <source>
        <dbReference type="EMBL" id="KAG2908566.1"/>
    </source>
</evidence>
<sequence>MEELSVKLDILTEVLGQTREVARGALSTPED</sequence>
<name>A0A329RSM0_9STRA</name>
<dbReference type="EMBL" id="MJFZ01000655">
    <property type="protein sequence ID" value="RAW26392.1"/>
    <property type="molecule type" value="Genomic_DNA"/>
</dbReference>
<reference evidence="1" key="2">
    <citation type="submission" date="2018-10" db="EMBL/GenBank/DDBJ databases">
        <title>Effector identification in a new, highly contiguous assembly of the strawberry crown rot pathogen Phytophthora cactorum.</title>
        <authorList>
            <person name="Armitage A.D."/>
            <person name="Nellist C.F."/>
            <person name="Bates H."/>
            <person name="Vickerstaff R.J."/>
            <person name="Harrison R.J."/>
        </authorList>
    </citation>
    <scope>NUCLEOTIDE SEQUENCE</scope>
    <source>
        <strain evidence="1">4032</strain>
        <strain evidence="2">4040</strain>
        <strain evidence="3">P421</strain>
    </source>
</reference>
<keyword evidence="5" id="KW-1185">Reference proteome</keyword>
<evidence type="ECO:0000313" key="3">
    <source>
        <dbReference type="EMBL" id="KAG3210904.1"/>
    </source>
</evidence>
<evidence type="ECO:0000313" key="4">
    <source>
        <dbReference type="EMBL" id="RAW26392.1"/>
    </source>
</evidence>
<accession>A0A329RSM0</accession>